<dbReference type="EMBL" id="SUME01000003">
    <property type="protein sequence ID" value="TJZ61493.1"/>
    <property type="molecule type" value="Genomic_DNA"/>
</dbReference>
<keyword evidence="1" id="KW-0732">Signal</keyword>
<sequence length="225" mass="26525">MKKLLLFLALSFICSYTKAQIESRKTMQFTQAWVWDYENELVPKNEPGHKGEIVIYFEPKKNYWLFTPEAYGTSGEMYNWIIGKPDGTYWLCDTDEFGKKTITKQRVQFALNKVLPKHYKPLVNRKFFNQNKLGFAKIEGIEFKVDYTKTDNSSSVFISDFKADFFPIYFFNCLNIEAKLPFNFPVDFPNSKLLLQEVSTINKAKLQLTFKEISHTEYFIDLKIE</sequence>
<name>A0A4U0P2Q0_9SPHI</name>
<evidence type="ECO:0000313" key="2">
    <source>
        <dbReference type="EMBL" id="TJZ61493.1"/>
    </source>
</evidence>
<dbReference type="RefSeq" id="WP_136901140.1">
    <property type="nucleotide sequence ID" value="NZ_SUME01000003.1"/>
</dbReference>
<organism evidence="2 3">
    <name type="scientific">Sphingobacterium olei</name>
    <dbReference type="NCBI Taxonomy" id="2571155"/>
    <lineage>
        <taxon>Bacteria</taxon>
        <taxon>Pseudomonadati</taxon>
        <taxon>Bacteroidota</taxon>
        <taxon>Sphingobacteriia</taxon>
        <taxon>Sphingobacteriales</taxon>
        <taxon>Sphingobacteriaceae</taxon>
        <taxon>Sphingobacterium</taxon>
    </lineage>
</organism>
<feature type="signal peptide" evidence="1">
    <location>
        <begin position="1"/>
        <end position="19"/>
    </location>
</feature>
<dbReference type="Proteomes" id="UP000306808">
    <property type="component" value="Unassembled WGS sequence"/>
</dbReference>
<proteinExistence type="predicted"/>
<gene>
    <name evidence="2" type="ORF">FAZ15_09895</name>
</gene>
<dbReference type="OrthoDB" id="1436533at2"/>
<evidence type="ECO:0000256" key="1">
    <source>
        <dbReference type="SAM" id="SignalP"/>
    </source>
</evidence>
<evidence type="ECO:0000313" key="3">
    <source>
        <dbReference type="Proteomes" id="UP000306808"/>
    </source>
</evidence>
<keyword evidence="3" id="KW-1185">Reference proteome</keyword>
<feature type="chain" id="PRO_5020197577" evidence="1">
    <location>
        <begin position="20"/>
        <end position="225"/>
    </location>
</feature>
<comment type="caution">
    <text evidence="2">The sequence shown here is derived from an EMBL/GenBank/DDBJ whole genome shotgun (WGS) entry which is preliminary data.</text>
</comment>
<accession>A0A4U0P2Q0</accession>
<protein>
    <submittedName>
        <fullName evidence="2">Uncharacterized protein</fullName>
    </submittedName>
</protein>
<dbReference type="AlphaFoldDB" id="A0A4U0P2Q0"/>
<reference evidence="2 3" key="1">
    <citation type="submission" date="2019-04" db="EMBL/GenBank/DDBJ databases">
        <title>Sphingobacterium olei sp. nov., isolated from oil-contaminated soil.</title>
        <authorList>
            <person name="Liu B."/>
        </authorList>
    </citation>
    <scope>NUCLEOTIDE SEQUENCE [LARGE SCALE GENOMIC DNA]</scope>
    <source>
        <strain evidence="2 3">HAL-9</strain>
    </source>
</reference>